<dbReference type="Proteomes" id="UP000274822">
    <property type="component" value="Unassembled WGS sequence"/>
</dbReference>
<gene>
    <name evidence="3" type="ORF">BC938DRAFT_473229</name>
</gene>
<dbReference type="InterPro" id="IPR012340">
    <property type="entry name" value="NA-bd_OB-fold"/>
</dbReference>
<dbReference type="InterPro" id="IPR002059">
    <property type="entry name" value="CSP_DNA-bd"/>
</dbReference>
<feature type="domain" description="CSD" evidence="2">
    <location>
        <begin position="212"/>
        <end position="303"/>
    </location>
</feature>
<keyword evidence="4" id="KW-1185">Reference proteome</keyword>
<protein>
    <submittedName>
        <fullName evidence="3">Cold-shock DNA-binding domain protein</fullName>
    </submittedName>
</protein>
<evidence type="ECO:0000313" key="4">
    <source>
        <dbReference type="Proteomes" id="UP000274822"/>
    </source>
</evidence>
<keyword evidence="3" id="KW-0238">DNA-binding</keyword>
<evidence type="ECO:0000259" key="2">
    <source>
        <dbReference type="PROSITE" id="PS51857"/>
    </source>
</evidence>
<dbReference type="Gene3D" id="3.40.30.10">
    <property type="entry name" value="Glutaredoxin"/>
    <property type="match status" value="1"/>
</dbReference>
<reference evidence="3 4" key="1">
    <citation type="journal article" date="2018" name="New Phytol.">
        <title>Phylogenomics of Endogonaceae and evolution of mycorrhizas within Mucoromycota.</title>
        <authorList>
            <person name="Chang Y."/>
            <person name="Desiro A."/>
            <person name="Na H."/>
            <person name="Sandor L."/>
            <person name="Lipzen A."/>
            <person name="Clum A."/>
            <person name="Barry K."/>
            <person name="Grigoriev I.V."/>
            <person name="Martin F.M."/>
            <person name="Stajich J.E."/>
            <person name="Smith M.E."/>
            <person name="Bonito G."/>
            <person name="Spatafora J.W."/>
        </authorList>
    </citation>
    <scope>NUCLEOTIDE SEQUENCE [LARGE SCALE GENOMIC DNA]</scope>
    <source>
        <strain evidence="3 4">AD002</strain>
    </source>
</reference>
<name>A0A433Q4F2_9FUNG</name>
<accession>A0A433Q4F2</accession>
<dbReference type="AlphaFoldDB" id="A0A433Q4F2"/>
<organism evidence="3 4">
    <name type="scientific">Jimgerdemannia flammicorona</name>
    <dbReference type="NCBI Taxonomy" id="994334"/>
    <lineage>
        <taxon>Eukaryota</taxon>
        <taxon>Fungi</taxon>
        <taxon>Fungi incertae sedis</taxon>
        <taxon>Mucoromycota</taxon>
        <taxon>Mucoromycotina</taxon>
        <taxon>Endogonomycetes</taxon>
        <taxon>Endogonales</taxon>
        <taxon>Endogonaceae</taxon>
        <taxon>Jimgerdemannia</taxon>
    </lineage>
</organism>
<dbReference type="InterPro" id="IPR013766">
    <property type="entry name" value="Thioredoxin_domain"/>
</dbReference>
<feature type="domain" description="Thioredoxin" evidence="1">
    <location>
        <begin position="5"/>
        <end position="173"/>
    </location>
</feature>
<evidence type="ECO:0000313" key="3">
    <source>
        <dbReference type="EMBL" id="RUS24685.1"/>
    </source>
</evidence>
<dbReference type="GO" id="GO:0016209">
    <property type="term" value="F:antioxidant activity"/>
    <property type="evidence" value="ECO:0007669"/>
    <property type="project" value="InterPro"/>
</dbReference>
<dbReference type="Gene3D" id="2.40.50.140">
    <property type="entry name" value="Nucleic acid-binding proteins"/>
    <property type="match status" value="1"/>
</dbReference>
<dbReference type="PROSITE" id="PS51857">
    <property type="entry name" value="CSD_2"/>
    <property type="match status" value="1"/>
</dbReference>
<dbReference type="EMBL" id="RBNJ01015259">
    <property type="protein sequence ID" value="RUS24685.1"/>
    <property type="molecule type" value="Genomic_DNA"/>
</dbReference>
<dbReference type="SUPFAM" id="SSF52833">
    <property type="entry name" value="Thioredoxin-like"/>
    <property type="match status" value="1"/>
</dbReference>
<comment type="caution">
    <text evidence="3">The sequence shown here is derived from an EMBL/GenBank/DDBJ whole genome shotgun (WGS) entry which is preliminary data.</text>
</comment>
<dbReference type="Pfam" id="PF00313">
    <property type="entry name" value="CSD"/>
    <property type="match status" value="1"/>
</dbReference>
<dbReference type="Pfam" id="PF00578">
    <property type="entry name" value="AhpC-TSA"/>
    <property type="match status" value="1"/>
</dbReference>
<evidence type="ECO:0000259" key="1">
    <source>
        <dbReference type="PROSITE" id="PS51352"/>
    </source>
</evidence>
<dbReference type="GO" id="GO:0003677">
    <property type="term" value="F:DNA binding"/>
    <property type="evidence" value="ECO:0007669"/>
    <property type="project" value="UniProtKB-KW"/>
</dbReference>
<dbReference type="InterPro" id="IPR000866">
    <property type="entry name" value="AhpC/TSA"/>
</dbReference>
<dbReference type="PROSITE" id="PS51352">
    <property type="entry name" value="THIOREDOXIN_2"/>
    <property type="match status" value="1"/>
</dbReference>
<sequence length="311" mass="35042">MSCRRNSGDIFPDLTLLDHGSNPTKLSSLNRPYLLDTYTGLFPTGYPLIVIFFRGGFCPRDQTFFRNLVARRSDLQSALARIVAISVQSPQANFSFRAGLGADNITFLSDEPRKAVQGLGILDETEGEYARVARPYAFVLHPDLKVHKVYDGWFFVGRPSVDELLTDLKEVMSGLKGWKYEDWNTEQVKRVRIPQQVWANGPPKLGSNGLPVGEGVVKWFNQVEGVGMIDMSSDENDTSAKEWVGVLDSDSTKLHMLKRNYRNVFFHYTAIPGEGYRTIAAGTKVWFEMVQCIPGLVARNIQRQDKTVKIK</sequence>
<dbReference type="GO" id="GO:0016491">
    <property type="term" value="F:oxidoreductase activity"/>
    <property type="evidence" value="ECO:0007669"/>
    <property type="project" value="InterPro"/>
</dbReference>
<proteinExistence type="predicted"/>
<dbReference type="CDD" id="cd02971">
    <property type="entry name" value="PRX_family"/>
    <property type="match status" value="1"/>
</dbReference>
<dbReference type="InterPro" id="IPR036249">
    <property type="entry name" value="Thioredoxin-like_sf"/>
</dbReference>